<proteinExistence type="predicted"/>
<dbReference type="InterPro" id="IPR042099">
    <property type="entry name" value="ANL_N_sf"/>
</dbReference>
<dbReference type="InterPro" id="IPR045851">
    <property type="entry name" value="AMP-bd_C_sf"/>
</dbReference>
<evidence type="ECO:0000313" key="3">
    <source>
        <dbReference type="Proteomes" id="UP001057375"/>
    </source>
</evidence>
<gene>
    <name evidence="2" type="ORF">ADUPG1_003284</name>
</gene>
<accession>A0ABQ5KXS4</accession>
<sequence>MMFDEDSHRLPSPAQLENVRVITSSGGNVTASMIEQIETYFTNAKFYSMSGHTEAFRSAYLDPSQLKIRPNSIGKAIPDVDLYVINEDGYECKPREVGQLIHRGAGIYKGFWNSKEDTDNSFKSIKILENVIDLGNGLIDEVVVATGDYVYKDEEGYIFFVSRHDDMIKTSGYRISPLEIETVVYNNISEIKECAVFGIENEKIEEEVVLVYSGANELPKNEIIFEIKKHLPTYM</sequence>
<dbReference type="InterPro" id="IPR050237">
    <property type="entry name" value="ATP-dep_AMP-bd_enzyme"/>
</dbReference>
<dbReference type="Gene3D" id="3.30.300.30">
    <property type="match status" value="1"/>
</dbReference>
<dbReference type="PANTHER" id="PTHR43767">
    <property type="entry name" value="LONG-CHAIN-FATTY-ACID--COA LIGASE"/>
    <property type="match status" value="1"/>
</dbReference>
<comment type="caution">
    <text evidence="2">The sequence shown here is derived from an EMBL/GenBank/DDBJ whole genome shotgun (WGS) entry which is preliminary data.</text>
</comment>
<organism evidence="2 3">
    <name type="scientific">Aduncisulcus paluster</name>
    <dbReference type="NCBI Taxonomy" id="2918883"/>
    <lineage>
        <taxon>Eukaryota</taxon>
        <taxon>Metamonada</taxon>
        <taxon>Carpediemonas-like organisms</taxon>
        <taxon>Aduncisulcus</taxon>
    </lineage>
</organism>
<dbReference type="SUPFAM" id="SSF56801">
    <property type="entry name" value="Acetyl-CoA synthetase-like"/>
    <property type="match status" value="1"/>
</dbReference>
<reference evidence="2" key="1">
    <citation type="submission" date="2022-03" db="EMBL/GenBank/DDBJ databases">
        <title>Draft genome sequence of Aduncisulcus paluster, a free-living microaerophilic Fornicata.</title>
        <authorList>
            <person name="Yuyama I."/>
            <person name="Kume K."/>
            <person name="Tamura T."/>
            <person name="Inagaki Y."/>
            <person name="Hashimoto T."/>
        </authorList>
    </citation>
    <scope>NUCLEOTIDE SEQUENCE</scope>
    <source>
        <strain evidence="2">NY0171</strain>
    </source>
</reference>
<dbReference type="Proteomes" id="UP001057375">
    <property type="component" value="Unassembled WGS sequence"/>
</dbReference>
<dbReference type="Gene3D" id="3.40.50.12780">
    <property type="entry name" value="N-terminal domain of ligase-like"/>
    <property type="match status" value="1"/>
</dbReference>
<dbReference type="Pfam" id="PF00501">
    <property type="entry name" value="AMP-binding"/>
    <property type="match status" value="1"/>
</dbReference>
<evidence type="ECO:0000259" key="1">
    <source>
        <dbReference type="Pfam" id="PF00501"/>
    </source>
</evidence>
<dbReference type="EMBL" id="BQXS01004451">
    <property type="protein sequence ID" value="GKT37238.1"/>
    <property type="molecule type" value="Genomic_DNA"/>
</dbReference>
<dbReference type="InterPro" id="IPR000873">
    <property type="entry name" value="AMP-dep_synth/lig_dom"/>
</dbReference>
<feature type="domain" description="AMP-dependent synthetase/ligase" evidence="1">
    <location>
        <begin position="14"/>
        <end position="112"/>
    </location>
</feature>
<name>A0ABQ5KXS4_9EUKA</name>
<evidence type="ECO:0000313" key="2">
    <source>
        <dbReference type="EMBL" id="GKT37238.1"/>
    </source>
</evidence>
<keyword evidence="3" id="KW-1185">Reference proteome</keyword>
<protein>
    <submittedName>
        <fullName evidence="2">AMP-dependent synthetase</fullName>
    </submittedName>
</protein>
<dbReference type="PANTHER" id="PTHR43767:SF10">
    <property type="entry name" value="SURFACTIN SYNTHASE SUBUNIT 1"/>
    <property type="match status" value="1"/>
</dbReference>
<feature type="non-terminal residue" evidence="2">
    <location>
        <position position="235"/>
    </location>
</feature>